<sequence>MLRSFGTISDPLHPGHPAEFGPGRSPQLPWGLWPLQPIPVPLSLPLLSGEFWPKWPFRPPCLLWPADRKSQSMGHILGSMDRKSWPAVCRPFWPHFNGEKWAISLAPQFLRAKITQNLKIGHLLNGPS</sequence>
<keyword evidence="3" id="KW-1185">Reference proteome</keyword>
<feature type="region of interest" description="Disordered" evidence="1">
    <location>
        <begin position="1"/>
        <end position="20"/>
    </location>
</feature>
<comment type="caution">
    <text evidence="2">The sequence shown here is derived from an EMBL/GenBank/DDBJ whole genome shotgun (WGS) entry which is preliminary data.</text>
</comment>
<reference evidence="2" key="1">
    <citation type="submission" date="2021-03" db="EMBL/GenBank/DDBJ databases">
        <title>Draft genome sequence of rust myrtle Austropuccinia psidii MF-1, a brazilian biotype.</title>
        <authorList>
            <person name="Quecine M.C."/>
            <person name="Pachon D.M.R."/>
            <person name="Bonatelli M.L."/>
            <person name="Correr F.H."/>
            <person name="Franceschini L.M."/>
            <person name="Leite T.F."/>
            <person name="Margarido G.R.A."/>
            <person name="Almeida C.A."/>
            <person name="Ferrarezi J.A."/>
            <person name="Labate C.A."/>
        </authorList>
    </citation>
    <scope>NUCLEOTIDE SEQUENCE</scope>
    <source>
        <strain evidence="2">MF-1</strain>
    </source>
</reference>
<gene>
    <name evidence="2" type="ORF">O181_004400</name>
</gene>
<evidence type="ECO:0000313" key="3">
    <source>
        <dbReference type="Proteomes" id="UP000765509"/>
    </source>
</evidence>
<dbReference type="Proteomes" id="UP000765509">
    <property type="component" value="Unassembled WGS sequence"/>
</dbReference>
<evidence type="ECO:0000313" key="2">
    <source>
        <dbReference type="EMBL" id="MBW0464685.1"/>
    </source>
</evidence>
<organism evidence="2 3">
    <name type="scientific">Austropuccinia psidii MF-1</name>
    <dbReference type="NCBI Taxonomy" id="1389203"/>
    <lineage>
        <taxon>Eukaryota</taxon>
        <taxon>Fungi</taxon>
        <taxon>Dikarya</taxon>
        <taxon>Basidiomycota</taxon>
        <taxon>Pucciniomycotina</taxon>
        <taxon>Pucciniomycetes</taxon>
        <taxon>Pucciniales</taxon>
        <taxon>Sphaerophragmiaceae</taxon>
        <taxon>Austropuccinia</taxon>
    </lineage>
</organism>
<protein>
    <submittedName>
        <fullName evidence="2">Uncharacterized protein</fullName>
    </submittedName>
</protein>
<proteinExistence type="predicted"/>
<dbReference type="EMBL" id="AVOT02000850">
    <property type="protein sequence ID" value="MBW0464685.1"/>
    <property type="molecule type" value="Genomic_DNA"/>
</dbReference>
<accession>A0A9Q3BGW6</accession>
<name>A0A9Q3BGW6_9BASI</name>
<evidence type="ECO:0000256" key="1">
    <source>
        <dbReference type="SAM" id="MobiDB-lite"/>
    </source>
</evidence>
<dbReference type="AlphaFoldDB" id="A0A9Q3BGW6"/>